<evidence type="ECO:0000256" key="3">
    <source>
        <dbReference type="ARBA" id="ARBA00060902"/>
    </source>
</evidence>
<dbReference type="InterPro" id="IPR038606">
    <property type="entry name" value="To_sf"/>
</dbReference>
<evidence type="ECO:0000256" key="1">
    <source>
        <dbReference type="ARBA" id="ARBA00022729"/>
    </source>
</evidence>
<sequence length="248" mass="28162">MSVYLSFGILVLIVGVGHGYQFPGDFLKCGLDQEDLDQCLIKAMEIIFHQYGKTGIPSLNLPSIDPIEIPKMEIGAGTGAVNLVQRYQKARIFGLSDSKIVRVHYDQNNKILNFTADYPELRQEAKYNMSGKVMMLSVHGFGDSILRLKEPTIVHVATFKEKTKMGKKHLHIEDYSLRFTIKGARYDFKNMFDGDEKLSGVVSKVLNDNWNVIFEDVRDGYEQTYGLVCKAIANQFFDTVPMEDIFLK</sequence>
<protein>
    <submittedName>
        <fullName evidence="5">Uncharacterized protein</fullName>
    </submittedName>
</protein>
<keyword evidence="1 4" id="KW-0732">Signal</keyword>
<dbReference type="GO" id="GO:0007623">
    <property type="term" value="P:circadian rhythm"/>
    <property type="evidence" value="ECO:0007669"/>
    <property type="project" value="UniProtKB-ARBA"/>
</dbReference>
<dbReference type="SMART" id="SM00700">
    <property type="entry name" value="JHBP"/>
    <property type="match status" value="1"/>
</dbReference>
<dbReference type="Pfam" id="PF06585">
    <property type="entry name" value="JHBP"/>
    <property type="match status" value="1"/>
</dbReference>
<comment type="similarity">
    <text evidence="3">Belongs to the TO family.</text>
</comment>
<organism evidence="5 6">
    <name type="scientific">Phaedon cochleariae</name>
    <name type="common">Mustard beetle</name>
    <dbReference type="NCBI Taxonomy" id="80249"/>
    <lineage>
        <taxon>Eukaryota</taxon>
        <taxon>Metazoa</taxon>
        <taxon>Ecdysozoa</taxon>
        <taxon>Arthropoda</taxon>
        <taxon>Hexapoda</taxon>
        <taxon>Insecta</taxon>
        <taxon>Pterygota</taxon>
        <taxon>Neoptera</taxon>
        <taxon>Endopterygota</taxon>
        <taxon>Coleoptera</taxon>
        <taxon>Polyphaga</taxon>
        <taxon>Cucujiformia</taxon>
        <taxon>Chrysomeloidea</taxon>
        <taxon>Chrysomelidae</taxon>
        <taxon>Chrysomelinae</taxon>
        <taxon>Chrysomelini</taxon>
        <taxon>Phaedon</taxon>
    </lineage>
</organism>
<evidence type="ECO:0000313" key="6">
    <source>
        <dbReference type="Proteomes" id="UP001153737"/>
    </source>
</evidence>
<dbReference type="PANTHER" id="PTHR11008">
    <property type="entry name" value="PROTEIN TAKEOUT-LIKE PROTEIN"/>
    <property type="match status" value="1"/>
</dbReference>
<dbReference type="EMBL" id="OU896709">
    <property type="protein sequence ID" value="CAH1159734.1"/>
    <property type="molecule type" value="Genomic_DNA"/>
</dbReference>
<dbReference type="Proteomes" id="UP001153737">
    <property type="component" value="Chromosome 3"/>
</dbReference>
<feature type="signal peptide" evidence="4">
    <location>
        <begin position="1"/>
        <end position="19"/>
    </location>
</feature>
<keyword evidence="2" id="KW-0090">Biological rhythms</keyword>
<dbReference type="GO" id="GO:0005615">
    <property type="term" value="C:extracellular space"/>
    <property type="evidence" value="ECO:0007669"/>
    <property type="project" value="TreeGrafter"/>
</dbReference>
<accession>A0A9P0DKE4</accession>
<dbReference type="PANTHER" id="PTHR11008:SF32">
    <property type="entry name" value="CIRCADIAN CLOCK-CONTROLLED PROTEIN DAYWAKE-RELATED"/>
    <property type="match status" value="1"/>
</dbReference>
<dbReference type="InterPro" id="IPR010562">
    <property type="entry name" value="Haemolymph_juvenile_hormone-bd"/>
</dbReference>
<reference evidence="5" key="2">
    <citation type="submission" date="2022-10" db="EMBL/GenBank/DDBJ databases">
        <authorList>
            <consortium name="ENA_rothamsted_submissions"/>
            <consortium name="culmorum"/>
            <person name="King R."/>
        </authorList>
    </citation>
    <scope>NUCLEOTIDE SEQUENCE</scope>
</reference>
<feature type="chain" id="PRO_5040329438" evidence="4">
    <location>
        <begin position="20"/>
        <end position="248"/>
    </location>
</feature>
<dbReference type="OrthoDB" id="8190514at2759"/>
<proteinExistence type="inferred from homology"/>
<reference evidence="5" key="1">
    <citation type="submission" date="2022-01" db="EMBL/GenBank/DDBJ databases">
        <authorList>
            <person name="King R."/>
        </authorList>
    </citation>
    <scope>NUCLEOTIDE SEQUENCE</scope>
</reference>
<name>A0A9P0DKE4_PHACE</name>
<evidence type="ECO:0000256" key="2">
    <source>
        <dbReference type="ARBA" id="ARBA00023108"/>
    </source>
</evidence>
<dbReference type="FunFam" id="3.15.10.30:FF:000001">
    <property type="entry name" value="Takeout-like protein 1"/>
    <property type="match status" value="1"/>
</dbReference>
<dbReference type="AlphaFoldDB" id="A0A9P0DKE4"/>
<evidence type="ECO:0000313" key="5">
    <source>
        <dbReference type="EMBL" id="CAH1159734.1"/>
    </source>
</evidence>
<dbReference type="Gene3D" id="3.15.10.30">
    <property type="entry name" value="Haemolymph juvenile hormone binding protein"/>
    <property type="match status" value="1"/>
</dbReference>
<gene>
    <name evidence="5" type="ORF">PHAECO_LOCUS7378</name>
</gene>
<keyword evidence="6" id="KW-1185">Reference proteome</keyword>
<evidence type="ECO:0000256" key="4">
    <source>
        <dbReference type="SAM" id="SignalP"/>
    </source>
</evidence>